<keyword evidence="5" id="KW-0853">WD repeat</keyword>
<dbReference type="InterPro" id="IPR011048">
    <property type="entry name" value="Haem_d1_sf"/>
</dbReference>
<dbReference type="Pfam" id="PF23145">
    <property type="entry name" value="Zf_2nd_IFT121"/>
    <property type="match status" value="1"/>
</dbReference>
<dbReference type="Gene3D" id="1.25.40.470">
    <property type="match status" value="2"/>
</dbReference>
<dbReference type="OrthoDB" id="6017534at2759"/>
<evidence type="ECO:0000313" key="22">
    <source>
        <dbReference type="Proteomes" id="UP000887567"/>
    </source>
</evidence>
<keyword evidence="10" id="KW-0969">Cilium</keyword>
<dbReference type="GO" id="GO:0031514">
    <property type="term" value="C:motile cilium"/>
    <property type="evidence" value="ECO:0007669"/>
    <property type="project" value="UniProtKB-SubCell"/>
</dbReference>
<evidence type="ECO:0000256" key="16">
    <source>
        <dbReference type="ARBA" id="ARBA00075765"/>
    </source>
</evidence>
<dbReference type="KEGG" id="epa:110248081"/>
<dbReference type="SUPFAM" id="SSF51004">
    <property type="entry name" value="C-terminal (heme d1) domain of cytochrome cd1-nitrite reductase"/>
    <property type="match status" value="1"/>
</dbReference>
<evidence type="ECO:0000256" key="5">
    <source>
        <dbReference type="ARBA" id="ARBA00022574"/>
    </source>
</evidence>
<keyword evidence="4" id="KW-0963">Cytoplasm</keyword>
<dbReference type="Pfam" id="PF24762">
    <property type="entry name" value="TPR_IF140-IFT172"/>
    <property type="match status" value="2"/>
</dbReference>
<dbReference type="GeneID" id="110248081"/>
<evidence type="ECO:0000259" key="19">
    <source>
        <dbReference type="Pfam" id="PF23389"/>
    </source>
</evidence>
<evidence type="ECO:0000256" key="1">
    <source>
        <dbReference type="ARBA" id="ARBA00004120"/>
    </source>
</evidence>
<dbReference type="InterPro" id="IPR001680">
    <property type="entry name" value="WD40_rpt"/>
</dbReference>
<comment type="subcellular location">
    <subcellularLocation>
        <location evidence="2">Cell projection</location>
        <location evidence="2">Cilium</location>
        <location evidence="2">Flagellum</location>
    </subcellularLocation>
    <subcellularLocation>
        <location evidence="3">Cell projection</location>
        <location evidence="3">Cilium</location>
        <location evidence="3">Photoreceptor outer segment</location>
    </subcellularLocation>
    <subcellularLocation>
        <location evidence="1">Cytoplasm</location>
        <location evidence="1">Cytoskeleton</location>
        <location evidence="1">Cilium basal body</location>
    </subcellularLocation>
</comment>
<keyword evidence="22" id="KW-1185">Reference proteome</keyword>
<evidence type="ECO:0000256" key="4">
    <source>
        <dbReference type="ARBA" id="ARBA00022490"/>
    </source>
</evidence>
<comment type="function">
    <text evidence="13">As component of the IFT complex A (IFT-A), a complex required for retrograde ciliary transport and entry into cilia of G protein-coupled receptors (GPCRs), it is involved in cilia function and/or assembly. Essential for functional IFT-A assembly and ciliary entry of GPCRs. Associates with the BBSome complex to mediate ciliary transport.</text>
</comment>
<dbReference type="SUPFAM" id="SSF48452">
    <property type="entry name" value="TPR-like"/>
    <property type="match status" value="1"/>
</dbReference>
<evidence type="ECO:0000256" key="9">
    <source>
        <dbReference type="ARBA" id="ARBA00022846"/>
    </source>
</evidence>
<evidence type="ECO:0000259" key="18">
    <source>
        <dbReference type="Pfam" id="PF23145"/>
    </source>
</evidence>
<dbReference type="InterPro" id="IPR011990">
    <property type="entry name" value="TPR-like_helical_dom_sf"/>
</dbReference>
<dbReference type="Gene3D" id="2.130.10.10">
    <property type="entry name" value="YVTN repeat-like/Quinoprotein amine dehydrogenase"/>
    <property type="match status" value="1"/>
</dbReference>
<dbReference type="InterPro" id="IPR056170">
    <property type="entry name" value="Znf_IFT121-like"/>
</dbReference>
<dbReference type="InterPro" id="IPR015943">
    <property type="entry name" value="WD40/YVTN_repeat-like_dom_sf"/>
</dbReference>
<keyword evidence="8" id="KW-0802">TPR repeat</keyword>
<dbReference type="GO" id="GO:0072657">
    <property type="term" value="P:protein localization to membrane"/>
    <property type="evidence" value="ECO:0007669"/>
    <property type="project" value="UniProtKB-ARBA"/>
</dbReference>
<dbReference type="GO" id="GO:0030991">
    <property type="term" value="C:intraciliary transport particle A"/>
    <property type="evidence" value="ECO:0007669"/>
    <property type="project" value="TreeGrafter"/>
</dbReference>
<dbReference type="FunFam" id="1.25.40.470:FF:000009">
    <property type="entry name" value="WD repeat-containing protein 19 isoform X1"/>
    <property type="match status" value="1"/>
</dbReference>
<protein>
    <recommendedName>
        <fullName evidence="15">WD repeat-containing protein 19</fullName>
    </recommendedName>
    <alternativeName>
        <fullName evidence="16">Intraflagellar transport 144 homolog</fullName>
    </alternativeName>
</protein>
<dbReference type="Pfam" id="PF15911">
    <property type="entry name" value="Beta-prop_WDR19_2nd"/>
    <property type="match status" value="1"/>
</dbReference>
<dbReference type="InterPro" id="IPR039468">
    <property type="entry name" value="WDR19_WD40_rpt"/>
</dbReference>
<dbReference type="InterPro" id="IPR057855">
    <property type="entry name" value="Beta-prop_WDR19_1st"/>
</dbReference>
<dbReference type="EnsemblMetazoa" id="XM_021054578.1">
    <property type="protein sequence ID" value="XP_020910237.1"/>
    <property type="gene ID" value="LOC110248081"/>
</dbReference>
<evidence type="ECO:0000256" key="10">
    <source>
        <dbReference type="ARBA" id="ARBA00023069"/>
    </source>
</evidence>
<keyword evidence="11" id="KW-0206">Cytoskeleton</keyword>
<keyword evidence="6" id="KW-0677">Repeat</keyword>
<dbReference type="PANTHER" id="PTHR14920:SF0">
    <property type="entry name" value="WD REPEAT DOMAIN 19"/>
    <property type="match status" value="1"/>
</dbReference>
<evidence type="ECO:0000256" key="3">
    <source>
        <dbReference type="ARBA" id="ARBA00004504"/>
    </source>
</evidence>
<evidence type="ECO:0000256" key="2">
    <source>
        <dbReference type="ARBA" id="ARBA00004230"/>
    </source>
</evidence>
<dbReference type="PANTHER" id="PTHR14920">
    <property type="entry name" value="OSMOTIC AVOIDANCE ABNORMAL PROTEIN 1/WD REPEAT MEMBRANE PROTEIN"/>
    <property type="match status" value="1"/>
</dbReference>
<keyword evidence="12" id="KW-0966">Cell projection</keyword>
<dbReference type="RefSeq" id="XP_020910237.1">
    <property type="nucleotide sequence ID" value="XM_021054578.1"/>
</dbReference>
<feature type="domain" description="IFT121-like zinc finger" evidence="18">
    <location>
        <begin position="1276"/>
        <end position="1323"/>
    </location>
</feature>
<evidence type="ECO:0000256" key="7">
    <source>
        <dbReference type="ARBA" id="ARBA00022794"/>
    </source>
</evidence>
<dbReference type="GO" id="GO:0035721">
    <property type="term" value="P:intraciliary retrograde transport"/>
    <property type="evidence" value="ECO:0007669"/>
    <property type="project" value="InterPro"/>
</dbReference>
<reference evidence="21" key="1">
    <citation type="submission" date="2022-11" db="UniProtKB">
        <authorList>
            <consortium name="EnsemblMetazoa"/>
        </authorList>
    </citation>
    <scope>IDENTIFICATION</scope>
</reference>
<sequence>MKRVFSIPEKVTNGTGVGYCWQKSQGSYLAVSGSSKNILIFDRHGEQVDEISLPGFCTGMGWDKDGDTLAIIQDKSGIIFLWDSNSLKLTQLESGLRDTLTFLLWSKVGPQLAIGTSKGNLLIYNHQTSRKIPILGKHTKKIICGCWNQENLLALGAEDKSITVSNVDGDTVRQATLRNDPADIRFSEMKTDERSSAAETTLSMIVGKKTLYLYNLNDPDNPIELAFQARYGGIISYRWFGDGYILIGFSNGFVVVISTHMKEIGQELYQTRDHKDLLTDIAVSTQLSKAASCGDNCIKIHDLVEMKEIYAIITLDDVGGNPDKISWTDDGQLLAVSTQKGAIHVYLTKLPILGNTCGTKMAYLTSLREVTVVDSVSQERPLGVDIVVEPTFVGLGPYHLAVGMNNRAWFYALSDKASEQLKDREYLGTVNSIYLNSDYAAVLFENKVQLHLIEGENMDTADERETRLFPDKDSQGKATCCALTAEFLVFGTDNGGLHYFFIEDWQYVNEFRHVVGIRKIFPNPRGTRLIFIDDKSDGFVYNPVNDATFEIPNFSPTIKGIVWENWNLDKDIFCGYDDDKIFTYVFYRDTVTGAQCIMAGTTKLPYGQKPLMLYGGEMVCQTLSGKTSKLTLSTHFYHEKLQDLPQDDIKTSFNQSVLLKRFKEAWNAAKALDSKEHWIELGKTAIKHLELDLAIKVYRKIGDVAMVLSLEKIKDVEDRNLLSGYVAMFLEDYNTAQDLFLSSAQPSAALEMRRDLLHWDQALELAKSLSPEQIPYISKEYAQQLEFTGDYANSLFHYEKGITNLPHQQEHDDACRGGMARMAIRVGDIRRGVQIASKSPSRQLKKECASILEGMKQYTESAVLYEKGQYWDKAAGVYMKTKNWAKVGELLNQVTSPKLHAQYAKAKEADGKYKEAARAYEAAKDYDNVIRINLDYLQNPEEAVRVVKEAQSVEGAKMVAKFFQNLGDFGSAIQFLVLSKCNDEAFQLAQAHNQMEQYADIIGDDATKDDYSSIAMYFDNQKQHLLAGKFYLKSSQYAKALKLFLKCPVTEDGESVELAIETIGKASDDILTHQLIDFLMGETDGMPKDAKYLFRLYMALKQYREAARTAIIIAREDQNAGNYRNAHDVLFSMFQELTQHKIKIPTEMSQNLMILHSYILVKVHVKRGDHLKGARMLIRVANNISKFPAHIVPILTSTVIECHRSGLRNSSFSYAAMLMRPEYRQKIDLKYKKKIEQIVRKPDKTEEEEAQDPCPYCNYEVQQTKLDCPECKNTIPYCIITGRHMVKSDWSACPNCSFPALYSELKSVLEPGEAVCPMCSTTIVASDVKHIKDPSAYLKTIDSAE</sequence>
<feature type="domain" description="IF140/IFT172/WDR19 TPR" evidence="20">
    <location>
        <begin position="842"/>
        <end position="1107"/>
    </location>
</feature>
<evidence type="ECO:0000256" key="15">
    <source>
        <dbReference type="ARBA" id="ARBA00070579"/>
    </source>
</evidence>
<keyword evidence="9" id="KW-0282">Flagellum</keyword>
<evidence type="ECO:0000259" key="20">
    <source>
        <dbReference type="Pfam" id="PF24762"/>
    </source>
</evidence>
<dbReference type="InterPro" id="IPR040379">
    <property type="entry name" value="WDR19/dyf-2"/>
</dbReference>
<proteinExistence type="predicted"/>
<dbReference type="Pfam" id="PF23389">
    <property type="entry name" value="Beta-prop_WDR19_1st"/>
    <property type="match status" value="1"/>
</dbReference>
<dbReference type="FunFam" id="1.25.40.470:FF:000006">
    <property type="entry name" value="WD repeat-containing protein 19 isoform X1"/>
    <property type="match status" value="1"/>
</dbReference>
<evidence type="ECO:0000256" key="13">
    <source>
        <dbReference type="ARBA" id="ARBA00053638"/>
    </source>
</evidence>
<name>A0A913XWD5_EXADI</name>
<evidence type="ECO:0000256" key="8">
    <source>
        <dbReference type="ARBA" id="ARBA00022803"/>
    </source>
</evidence>
<evidence type="ECO:0000256" key="12">
    <source>
        <dbReference type="ARBA" id="ARBA00023273"/>
    </source>
</evidence>
<dbReference type="GO" id="GO:0001750">
    <property type="term" value="C:photoreceptor outer segment"/>
    <property type="evidence" value="ECO:0007669"/>
    <property type="project" value="UniProtKB-SubCell"/>
</dbReference>
<evidence type="ECO:0000259" key="17">
    <source>
        <dbReference type="Pfam" id="PF15911"/>
    </source>
</evidence>
<dbReference type="SUPFAM" id="SSF69322">
    <property type="entry name" value="Tricorn protease domain 2"/>
    <property type="match status" value="1"/>
</dbReference>
<feature type="domain" description="IF140/IFT172/WDR19 TPR" evidence="20">
    <location>
        <begin position="662"/>
        <end position="803"/>
    </location>
</feature>
<dbReference type="OMA" id="NDMLTHT"/>
<evidence type="ECO:0000256" key="14">
    <source>
        <dbReference type="ARBA" id="ARBA00064891"/>
    </source>
</evidence>
<dbReference type="SMART" id="SM00320">
    <property type="entry name" value="WD40"/>
    <property type="match status" value="5"/>
</dbReference>
<comment type="subunit">
    <text evidence="14">Component of the IFT complex A (IFT-A) complex. IFT-A complex is divided into a core subcomplex composed of IFT122:IFT140:WDR19 which is associated with TULP3 and a peripheral subcomplex composed of IFT43:WDR35:TTC21B. Interacts (via C-terminal region) with IFT122 (via C-terminal region). Interacts with BBS1. Interacts with TTC25.</text>
</comment>
<dbReference type="InterPro" id="IPR056168">
    <property type="entry name" value="TPR_IF140/IFT172/WDR19"/>
</dbReference>
<evidence type="ECO:0000313" key="21">
    <source>
        <dbReference type="EnsemblMetazoa" id="XP_020910237.1"/>
    </source>
</evidence>
<dbReference type="GO" id="GO:0060271">
    <property type="term" value="P:cilium assembly"/>
    <property type="evidence" value="ECO:0007669"/>
    <property type="project" value="TreeGrafter"/>
</dbReference>
<dbReference type="FunFam" id="2.130.10.10:FF:000242">
    <property type="entry name" value="WD repeat domain 19, isoform CRA_a"/>
    <property type="match status" value="1"/>
</dbReference>
<feature type="domain" description="WDR19 first beta-propeller" evidence="19">
    <location>
        <begin position="19"/>
        <end position="341"/>
    </location>
</feature>
<dbReference type="Pfam" id="PF23146">
    <property type="entry name" value="Zf_IFT144_1st"/>
    <property type="match status" value="1"/>
</dbReference>
<evidence type="ECO:0000256" key="6">
    <source>
        <dbReference type="ARBA" id="ARBA00022737"/>
    </source>
</evidence>
<evidence type="ECO:0000256" key="11">
    <source>
        <dbReference type="ARBA" id="ARBA00023212"/>
    </source>
</evidence>
<organism evidence="21 22">
    <name type="scientific">Exaiptasia diaphana</name>
    <name type="common">Tropical sea anemone</name>
    <name type="synonym">Aiptasia pulchella</name>
    <dbReference type="NCBI Taxonomy" id="2652724"/>
    <lineage>
        <taxon>Eukaryota</taxon>
        <taxon>Metazoa</taxon>
        <taxon>Cnidaria</taxon>
        <taxon>Anthozoa</taxon>
        <taxon>Hexacorallia</taxon>
        <taxon>Actiniaria</taxon>
        <taxon>Aiptasiidae</taxon>
        <taxon>Exaiptasia</taxon>
    </lineage>
</organism>
<keyword evidence="7" id="KW-0970">Cilium biogenesis/degradation</keyword>
<feature type="domain" description="WDR19 WD40 repeat" evidence="17">
    <location>
        <begin position="361"/>
        <end position="635"/>
    </location>
</feature>
<accession>A0A913XWD5</accession>
<dbReference type="Proteomes" id="UP000887567">
    <property type="component" value="Unplaced"/>
</dbReference>